<organism evidence="2 3">
    <name type="scientific">Roseburia intestinalis</name>
    <dbReference type="NCBI Taxonomy" id="166486"/>
    <lineage>
        <taxon>Bacteria</taxon>
        <taxon>Bacillati</taxon>
        <taxon>Bacillota</taxon>
        <taxon>Clostridia</taxon>
        <taxon>Lachnospirales</taxon>
        <taxon>Lachnospiraceae</taxon>
        <taxon>Roseburia</taxon>
    </lineage>
</organism>
<proteinExistence type="predicted"/>
<name>A0A173W1V4_9FIRM</name>
<sequence length="102" mass="11188">MHDAKANEMDKKASAKLMLQKSAGGKSTYRKSTIHQSEAKDKGLSKFKRNIRESGTSIKTKNTNLHIAGRTGALAAGAVTDGLSTLFQTNFFRLFFRYCTGV</sequence>
<accession>A0A173W1V4</accession>
<gene>
    <name evidence="2" type="ORF">ERS852572_04011</name>
</gene>
<reference evidence="2 3" key="1">
    <citation type="submission" date="2015-09" db="EMBL/GenBank/DDBJ databases">
        <authorList>
            <consortium name="Pathogen Informatics"/>
        </authorList>
    </citation>
    <scope>NUCLEOTIDE SEQUENCE [LARGE SCALE GENOMIC DNA]</scope>
    <source>
        <strain evidence="2 3">2789STDY5834960</strain>
    </source>
</reference>
<dbReference type="Proteomes" id="UP000095350">
    <property type="component" value="Unassembled WGS sequence"/>
</dbReference>
<protein>
    <submittedName>
        <fullName evidence="2">Uncharacterized protein</fullName>
    </submittedName>
</protein>
<dbReference type="EMBL" id="CYXZ01000096">
    <property type="protein sequence ID" value="CUN33000.1"/>
    <property type="molecule type" value="Genomic_DNA"/>
</dbReference>
<dbReference type="AlphaFoldDB" id="A0A173W1V4"/>
<feature type="region of interest" description="Disordered" evidence="1">
    <location>
        <begin position="20"/>
        <end position="46"/>
    </location>
</feature>
<evidence type="ECO:0000313" key="2">
    <source>
        <dbReference type="EMBL" id="CUN33000.1"/>
    </source>
</evidence>
<evidence type="ECO:0000313" key="3">
    <source>
        <dbReference type="Proteomes" id="UP000095350"/>
    </source>
</evidence>
<dbReference type="PaxDb" id="166486-ERS852572_04011"/>
<evidence type="ECO:0000256" key="1">
    <source>
        <dbReference type="SAM" id="MobiDB-lite"/>
    </source>
</evidence>